<gene>
    <name evidence="3" type="ORF">DFO67_113102</name>
</gene>
<protein>
    <submittedName>
        <fullName evidence="3">PAS domain S-box-containing protein</fullName>
    </submittedName>
</protein>
<accession>A0A4R8FMV3</accession>
<dbReference type="Gene3D" id="3.40.50.1820">
    <property type="entry name" value="alpha/beta hydrolase"/>
    <property type="match status" value="1"/>
</dbReference>
<dbReference type="PANTHER" id="PTHR43039">
    <property type="entry name" value="ESTERASE-RELATED"/>
    <property type="match status" value="1"/>
</dbReference>
<sequence>MQQDVKANVLMRNHVSVTGHGSQAMIFAAGFGCDQNMWRFVAPSFVDDYRVVLFDYVGAGKSDIEAYTPERYGSLDGYAQDVLDVLSALDIQRAIFVGHSVSCIIGLLASIREPERFDRLVMLGPSPCYLNDPPNYMGGFEKAALTGLLDMMEKNDLGWASFLAPTIMSHEAQPELTRELQDSFCATDPAIARNFAAVTFFSDSRADLPHATTPALVLQARDDAIASTAVGEYMHRLMPHSTYTLLDATGHCPHMSHPEEVIRAIREYLPYPACTSTTSTDSFYSLPCGFLAFTMEGKITTINDKLQQWLGHDADDLQGRPVDLILTDASRLFYQMYLFPMVRLQGKAENLHLALLARDGSELPVRVNGTCQNVNGQLIVECVMLQDTAS</sequence>
<dbReference type="NCBIfam" id="TIGR00229">
    <property type="entry name" value="sensory_box"/>
    <property type="match status" value="1"/>
</dbReference>
<dbReference type="PROSITE" id="PS51257">
    <property type="entry name" value="PROKAR_LIPOPROTEIN"/>
    <property type="match status" value="1"/>
</dbReference>
<reference evidence="3 4" key="1">
    <citation type="submission" date="2019-03" db="EMBL/GenBank/DDBJ databases">
        <title>Freshwater and sediment microbial communities from various areas in North America, analyzing microbe dynamics in response to fracking.</title>
        <authorList>
            <person name="Lamendella R."/>
        </authorList>
    </citation>
    <scope>NUCLEOTIDE SEQUENCE [LARGE SCALE GENOMIC DNA]</scope>
    <source>
        <strain evidence="3 4">6_TX</strain>
    </source>
</reference>
<dbReference type="EMBL" id="SOEC01000013">
    <property type="protein sequence ID" value="TDX27670.1"/>
    <property type="molecule type" value="Genomic_DNA"/>
</dbReference>
<proteinExistence type="inferred from homology"/>
<name>A0A4R8FMV3_9GAMM</name>
<dbReference type="AlphaFoldDB" id="A0A4R8FMV3"/>
<comment type="similarity">
    <text evidence="1">Belongs to the AB hydrolase superfamily.</text>
</comment>
<feature type="domain" description="AB hydrolase-1" evidence="2">
    <location>
        <begin position="24"/>
        <end position="258"/>
    </location>
</feature>
<dbReference type="Pfam" id="PF00561">
    <property type="entry name" value="Abhydrolase_1"/>
    <property type="match status" value="1"/>
</dbReference>
<dbReference type="SUPFAM" id="SSF53474">
    <property type="entry name" value="alpha/beta-Hydrolases"/>
    <property type="match status" value="1"/>
</dbReference>
<evidence type="ECO:0000313" key="4">
    <source>
        <dbReference type="Proteomes" id="UP000294489"/>
    </source>
</evidence>
<dbReference type="CDD" id="cd00130">
    <property type="entry name" value="PAS"/>
    <property type="match status" value="1"/>
</dbReference>
<dbReference type="SUPFAM" id="SSF55785">
    <property type="entry name" value="PYP-like sensor domain (PAS domain)"/>
    <property type="match status" value="1"/>
</dbReference>
<dbReference type="InterPro" id="IPR029058">
    <property type="entry name" value="AB_hydrolase_fold"/>
</dbReference>
<organism evidence="3 4">
    <name type="scientific">Modicisalibacter xianhensis</name>
    <dbReference type="NCBI Taxonomy" id="442341"/>
    <lineage>
        <taxon>Bacteria</taxon>
        <taxon>Pseudomonadati</taxon>
        <taxon>Pseudomonadota</taxon>
        <taxon>Gammaproteobacteria</taxon>
        <taxon>Oceanospirillales</taxon>
        <taxon>Halomonadaceae</taxon>
        <taxon>Modicisalibacter</taxon>
    </lineage>
</organism>
<dbReference type="InterPro" id="IPR035965">
    <property type="entry name" value="PAS-like_dom_sf"/>
</dbReference>
<evidence type="ECO:0000313" key="3">
    <source>
        <dbReference type="EMBL" id="TDX27670.1"/>
    </source>
</evidence>
<dbReference type="Gene3D" id="3.30.450.20">
    <property type="entry name" value="PAS domain"/>
    <property type="match status" value="1"/>
</dbReference>
<evidence type="ECO:0000256" key="1">
    <source>
        <dbReference type="ARBA" id="ARBA00008645"/>
    </source>
</evidence>
<dbReference type="InterPro" id="IPR000014">
    <property type="entry name" value="PAS"/>
</dbReference>
<dbReference type="InterPro" id="IPR000073">
    <property type="entry name" value="AB_hydrolase_1"/>
</dbReference>
<evidence type="ECO:0000259" key="2">
    <source>
        <dbReference type="Pfam" id="PF00561"/>
    </source>
</evidence>
<comment type="caution">
    <text evidence="3">The sequence shown here is derived from an EMBL/GenBank/DDBJ whole genome shotgun (WGS) entry which is preliminary data.</text>
</comment>
<dbReference type="PRINTS" id="PR00111">
    <property type="entry name" value="ABHYDROLASE"/>
</dbReference>
<dbReference type="Proteomes" id="UP000294489">
    <property type="component" value="Unassembled WGS sequence"/>
</dbReference>